<evidence type="ECO:0000256" key="5">
    <source>
        <dbReference type="ARBA" id="ARBA00022984"/>
    </source>
</evidence>
<evidence type="ECO:0000256" key="6">
    <source>
        <dbReference type="ARBA" id="ARBA00023316"/>
    </source>
</evidence>
<evidence type="ECO:0000256" key="4">
    <source>
        <dbReference type="ARBA" id="ARBA00022960"/>
    </source>
</evidence>
<feature type="active site" description="Proton acceptor" evidence="7">
    <location>
        <position position="143"/>
    </location>
</feature>
<evidence type="ECO:0000256" key="1">
    <source>
        <dbReference type="ARBA" id="ARBA00007164"/>
    </source>
</evidence>
<reference evidence="11 12" key="1">
    <citation type="journal article" date="2008" name="Proc. Natl. Acad. Sci. U.S.A.">
        <title>Nitrogen fixation island and rhizosphere competence traits in the genome of root-associated Pseudomonas stutzeri A1501.</title>
        <authorList>
            <person name="Yan Y."/>
            <person name="Yang J."/>
            <person name="Dou Y."/>
            <person name="Chen M."/>
            <person name="Ping S."/>
            <person name="Peng J."/>
            <person name="Lu W."/>
            <person name="Zhang W."/>
            <person name="Yao Z."/>
            <person name="Li H."/>
            <person name="Liu W."/>
            <person name="He S."/>
            <person name="Geng L."/>
            <person name="Zhang X."/>
            <person name="Yang F."/>
            <person name="Yu H."/>
            <person name="Zhan Y."/>
            <person name="Li D."/>
            <person name="Lin Z."/>
            <person name="Wang Y."/>
            <person name="Elmerich C."/>
            <person name="Lin M."/>
            <person name="Jin Q."/>
        </authorList>
    </citation>
    <scope>NUCLEOTIDE SEQUENCE [LARGE SCALE GENOMIC DNA]</scope>
    <source>
        <strain evidence="11 12">A1501</strain>
    </source>
</reference>
<organism evidence="11 12">
    <name type="scientific">Stutzerimonas stutzeri (strain A1501)</name>
    <name type="common">Pseudomonas stutzeri</name>
    <dbReference type="NCBI Taxonomy" id="379731"/>
    <lineage>
        <taxon>Bacteria</taxon>
        <taxon>Pseudomonadati</taxon>
        <taxon>Pseudomonadota</taxon>
        <taxon>Gammaproteobacteria</taxon>
        <taxon>Pseudomonadales</taxon>
        <taxon>Pseudomonadaceae</taxon>
        <taxon>Stutzerimonas</taxon>
    </lineage>
</organism>
<feature type="active site" description="Acyl-ester intermediate" evidence="7">
    <location>
        <position position="140"/>
    </location>
</feature>
<dbReference type="NCBIfam" id="NF008668">
    <property type="entry name" value="PRK11669.1"/>
    <property type="match status" value="1"/>
</dbReference>
<dbReference type="Pfam" id="PF00768">
    <property type="entry name" value="Peptidase_S11"/>
    <property type="match status" value="1"/>
</dbReference>
<dbReference type="GO" id="GO:0071555">
    <property type="term" value="P:cell wall organization"/>
    <property type="evidence" value="ECO:0007669"/>
    <property type="project" value="UniProtKB-KW"/>
</dbReference>
<dbReference type="eggNOG" id="COG1686">
    <property type="taxonomic scope" value="Bacteria"/>
</dbReference>
<dbReference type="HOGENOM" id="CLU_027070_0_3_6"/>
<dbReference type="GO" id="GO:0008360">
    <property type="term" value="P:regulation of cell shape"/>
    <property type="evidence" value="ECO:0007669"/>
    <property type="project" value="UniProtKB-KW"/>
</dbReference>
<keyword evidence="2" id="KW-0732">Signal</keyword>
<feature type="binding site" evidence="8">
    <location>
        <position position="304"/>
    </location>
    <ligand>
        <name>substrate</name>
    </ligand>
</feature>
<dbReference type="AlphaFoldDB" id="A4VFI7"/>
<keyword evidence="3" id="KW-0378">Hydrolase</keyword>
<sequence length="390" mass="42962">MGLTPKRCRGAARSRLCWPSRPHQDVSGPAAALVDIRRTVHREQASRPSIPYTASQFRSALFRRIPRRSALFQRGNPIVKLRRTVASLLFACLASLPVIHAQAAKPMVQELASGSALLVDLNTNEVLYSSNPDMVVPIASVTKLMTAMVVLDAKLPLDQALPVTIRDAKEMQGVYSRVRIGSEISRREMLLLTLMSSENRAAASLAHHYPGGYAAFIQAMNAKARALGMSRTHYVEPTGLSERNVSSANDLVKLIRASRQYPLIQQFSTTDEKTVAFRKPNYTLGFRNTNALVRKNNWDIQLSKTGFTNAAGHCLVMSTTMKQRPVAFVVLDAFGKYTHMADANRLKKWLETGTVTPVPAAALAYKQQKQAQRQLAGQPADAAQALLDAR</sequence>
<dbReference type="Proteomes" id="UP000000233">
    <property type="component" value="Chromosome"/>
</dbReference>
<dbReference type="GO" id="GO:0009002">
    <property type="term" value="F:serine-type D-Ala-D-Ala carboxypeptidase activity"/>
    <property type="evidence" value="ECO:0007669"/>
    <property type="project" value="InterPro"/>
</dbReference>
<dbReference type="InterPro" id="IPR018044">
    <property type="entry name" value="Peptidase_S11"/>
</dbReference>
<dbReference type="KEGG" id="psa:PST_0030"/>
<evidence type="ECO:0000256" key="3">
    <source>
        <dbReference type="ARBA" id="ARBA00022801"/>
    </source>
</evidence>
<evidence type="ECO:0000256" key="9">
    <source>
        <dbReference type="RuleBase" id="RU004016"/>
    </source>
</evidence>
<evidence type="ECO:0000256" key="8">
    <source>
        <dbReference type="PIRSR" id="PIRSR618044-2"/>
    </source>
</evidence>
<keyword evidence="6" id="KW-0961">Cell wall biogenesis/degradation</keyword>
<name>A4VFI7_STUS1</name>
<comment type="similarity">
    <text evidence="1 9">Belongs to the peptidase S11 family.</text>
</comment>
<keyword evidence="5" id="KW-0573">Peptidoglycan synthesis</keyword>
<keyword evidence="4" id="KW-0133">Cell shape</keyword>
<dbReference type="GO" id="GO:0009252">
    <property type="term" value="P:peptidoglycan biosynthetic process"/>
    <property type="evidence" value="ECO:0007669"/>
    <property type="project" value="UniProtKB-KW"/>
</dbReference>
<dbReference type="PANTHER" id="PTHR21581">
    <property type="entry name" value="D-ALANYL-D-ALANINE CARBOXYPEPTIDASE"/>
    <property type="match status" value="1"/>
</dbReference>
<accession>A4VFI7</accession>
<dbReference type="GO" id="GO:0006508">
    <property type="term" value="P:proteolysis"/>
    <property type="evidence" value="ECO:0007669"/>
    <property type="project" value="InterPro"/>
</dbReference>
<evidence type="ECO:0000256" key="2">
    <source>
        <dbReference type="ARBA" id="ARBA00022729"/>
    </source>
</evidence>
<keyword evidence="12" id="KW-1185">Reference proteome</keyword>
<evidence type="ECO:0000313" key="12">
    <source>
        <dbReference type="Proteomes" id="UP000000233"/>
    </source>
</evidence>
<dbReference type="MEROPS" id="S11.002"/>
<evidence type="ECO:0000256" key="7">
    <source>
        <dbReference type="PIRSR" id="PIRSR618044-1"/>
    </source>
</evidence>
<dbReference type="EMBL" id="CP000304">
    <property type="protein sequence ID" value="ABP77738.1"/>
    <property type="molecule type" value="Genomic_DNA"/>
</dbReference>
<evidence type="ECO:0000259" key="10">
    <source>
        <dbReference type="Pfam" id="PF00768"/>
    </source>
</evidence>
<dbReference type="PANTHER" id="PTHR21581:SF26">
    <property type="entry name" value="D-ALANYL-D-ALANINE ENDOPEPTIDASE"/>
    <property type="match status" value="1"/>
</dbReference>
<feature type="domain" description="Peptidase S11 D-alanyl-D-alanine carboxypeptidase A N-terminal" evidence="10">
    <location>
        <begin position="107"/>
        <end position="334"/>
    </location>
</feature>
<proteinExistence type="inferred from homology"/>
<dbReference type="PRINTS" id="PR00725">
    <property type="entry name" value="DADACBPTASE1"/>
</dbReference>
<evidence type="ECO:0000313" key="11">
    <source>
        <dbReference type="EMBL" id="ABP77738.1"/>
    </source>
</evidence>
<feature type="active site" evidence="7">
    <location>
        <position position="197"/>
    </location>
</feature>
<dbReference type="SUPFAM" id="SSF56601">
    <property type="entry name" value="beta-lactamase/transpeptidase-like"/>
    <property type="match status" value="1"/>
</dbReference>
<gene>
    <name evidence="11" type="primary">pbpG</name>
    <name evidence="11" type="ordered locus">PST_0030</name>
</gene>
<dbReference type="Gene3D" id="3.40.710.10">
    <property type="entry name" value="DD-peptidase/beta-lactamase superfamily"/>
    <property type="match status" value="1"/>
</dbReference>
<dbReference type="InterPro" id="IPR001967">
    <property type="entry name" value="Peptidase_S11_N"/>
</dbReference>
<dbReference type="InterPro" id="IPR012338">
    <property type="entry name" value="Beta-lactam/transpept-like"/>
</dbReference>
<protein>
    <submittedName>
        <fullName evidence="11">D-alanyl-D-alanine-endopeptidase</fullName>
    </submittedName>
</protein>